<dbReference type="InterPro" id="IPR009061">
    <property type="entry name" value="DNA-bd_dom_put_sf"/>
</dbReference>
<evidence type="ECO:0000313" key="1">
    <source>
        <dbReference type="EMBL" id="NMH92722.1"/>
    </source>
</evidence>
<gene>
    <name evidence="1" type="ORF">HF519_14315</name>
</gene>
<sequence length="107" mass="12329">MTVQYLPVAQQQGLTQEDFARRSGVHPELLRRFVALGLIRATRDTNGDLRFPREQLTTMARIQRLRAGLPLNYAALGLVIDLLDRIQDLETVARRSRIDDRRSVTWT</sequence>
<protein>
    <submittedName>
        <fullName evidence="1">MerR family transcriptional regulator</fullName>
    </submittedName>
</protein>
<accession>A0A848DJ39</accession>
<evidence type="ECO:0000313" key="2">
    <source>
        <dbReference type="Proteomes" id="UP000586918"/>
    </source>
</evidence>
<dbReference type="Gene3D" id="1.10.1660.10">
    <property type="match status" value="1"/>
</dbReference>
<dbReference type="Pfam" id="PF13591">
    <property type="entry name" value="MerR_2"/>
    <property type="match status" value="1"/>
</dbReference>
<dbReference type="AlphaFoldDB" id="A0A848DJ39"/>
<dbReference type="Proteomes" id="UP000586918">
    <property type="component" value="Unassembled WGS sequence"/>
</dbReference>
<name>A0A848DJ39_9PSEU</name>
<dbReference type="SUPFAM" id="SSF46955">
    <property type="entry name" value="Putative DNA-binding domain"/>
    <property type="match status" value="1"/>
</dbReference>
<organism evidence="1 2">
    <name type="scientific">Pseudonocardia bannensis</name>
    <dbReference type="NCBI Taxonomy" id="630973"/>
    <lineage>
        <taxon>Bacteria</taxon>
        <taxon>Bacillati</taxon>
        <taxon>Actinomycetota</taxon>
        <taxon>Actinomycetes</taxon>
        <taxon>Pseudonocardiales</taxon>
        <taxon>Pseudonocardiaceae</taxon>
        <taxon>Pseudonocardia</taxon>
    </lineage>
</organism>
<proteinExistence type="predicted"/>
<dbReference type="RefSeq" id="WP_169413430.1">
    <property type="nucleotide sequence ID" value="NZ_JAAXKZ010000046.1"/>
</dbReference>
<reference evidence="1 2" key="1">
    <citation type="submission" date="2020-04" db="EMBL/GenBank/DDBJ databases">
        <authorList>
            <person name="Klaysubun C."/>
            <person name="Duangmal K."/>
            <person name="Lipun K."/>
        </authorList>
    </citation>
    <scope>NUCLEOTIDE SEQUENCE [LARGE SCALE GENOMIC DNA]</scope>
    <source>
        <strain evidence="1 2">DSM 45300</strain>
    </source>
</reference>
<dbReference type="EMBL" id="JAAXKZ010000046">
    <property type="protein sequence ID" value="NMH92722.1"/>
    <property type="molecule type" value="Genomic_DNA"/>
</dbReference>
<keyword evidence="2" id="KW-1185">Reference proteome</keyword>
<comment type="caution">
    <text evidence="1">The sequence shown here is derived from an EMBL/GenBank/DDBJ whole genome shotgun (WGS) entry which is preliminary data.</text>
</comment>